<dbReference type="AlphaFoldDB" id="A0A0A9A173"/>
<dbReference type="EMBL" id="GBRH01255140">
    <property type="protein sequence ID" value="JAD42755.1"/>
    <property type="molecule type" value="Transcribed_RNA"/>
</dbReference>
<protein>
    <submittedName>
        <fullName evidence="1">Uncharacterized protein</fullName>
    </submittedName>
</protein>
<organism evidence="1">
    <name type="scientific">Arundo donax</name>
    <name type="common">Giant reed</name>
    <name type="synonym">Donax arundinaceus</name>
    <dbReference type="NCBI Taxonomy" id="35708"/>
    <lineage>
        <taxon>Eukaryota</taxon>
        <taxon>Viridiplantae</taxon>
        <taxon>Streptophyta</taxon>
        <taxon>Embryophyta</taxon>
        <taxon>Tracheophyta</taxon>
        <taxon>Spermatophyta</taxon>
        <taxon>Magnoliopsida</taxon>
        <taxon>Liliopsida</taxon>
        <taxon>Poales</taxon>
        <taxon>Poaceae</taxon>
        <taxon>PACMAD clade</taxon>
        <taxon>Arundinoideae</taxon>
        <taxon>Arundineae</taxon>
        <taxon>Arundo</taxon>
    </lineage>
</organism>
<proteinExistence type="predicted"/>
<name>A0A0A9A173_ARUDO</name>
<sequence length="38" mass="4280">MFLLVCPYLSCSAISRVIPSLYHATHVIENPKILQAHN</sequence>
<evidence type="ECO:0000313" key="1">
    <source>
        <dbReference type="EMBL" id="JAD42755.1"/>
    </source>
</evidence>
<reference evidence="1" key="1">
    <citation type="submission" date="2014-09" db="EMBL/GenBank/DDBJ databases">
        <authorList>
            <person name="Magalhaes I.L.F."/>
            <person name="Oliveira U."/>
            <person name="Santos F.R."/>
            <person name="Vidigal T.H.D.A."/>
            <person name="Brescovit A.D."/>
            <person name="Santos A.J."/>
        </authorList>
    </citation>
    <scope>NUCLEOTIDE SEQUENCE</scope>
    <source>
        <tissue evidence="1">Shoot tissue taken approximately 20 cm above the soil surface</tissue>
    </source>
</reference>
<reference evidence="1" key="2">
    <citation type="journal article" date="2015" name="Data Brief">
        <title>Shoot transcriptome of the giant reed, Arundo donax.</title>
        <authorList>
            <person name="Barrero R.A."/>
            <person name="Guerrero F.D."/>
            <person name="Moolhuijzen P."/>
            <person name="Goolsby J.A."/>
            <person name="Tidwell J."/>
            <person name="Bellgard S.E."/>
            <person name="Bellgard M.I."/>
        </authorList>
    </citation>
    <scope>NUCLEOTIDE SEQUENCE</scope>
    <source>
        <tissue evidence="1">Shoot tissue taken approximately 20 cm above the soil surface</tissue>
    </source>
</reference>
<accession>A0A0A9A173</accession>